<dbReference type="InterPro" id="IPR008979">
    <property type="entry name" value="Galactose-bd-like_sf"/>
</dbReference>
<evidence type="ECO:0000256" key="1">
    <source>
        <dbReference type="ARBA" id="ARBA00000829"/>
    </source>
</evidence>
<dbReference type="Pfam" id="PF17786">
    <property type="entry name" value="Mannosidase_ig"/>
    <property type="match status" value="1"/>
</dbReference>
<organism evidence="17 18">
    <name type="scientific">Carboxylicivirga mesophila</name>
    <dbReference type="NCBI Taxonomy" id="1166478"/>
    <lineage>
        <taxon>Bacteria</taxon>
        <taxon>Pseudomonadati</taxon>
        <taxon>Bacteroidota</taxon>
        <taxon>Bacteroidia</taxon>
        <taxon>Marinilabiliales</taxon>
        <taxon>Marinilabiliaceae</taxon>
        <taxon>Carboxylicivirga</taxon>
    </lineage>
</organism>
<evidence type="ECO:0000256" key="3">
    <source>
        <dbReference type="ARBA" id="ARBA00004740"/>
    </source>
</evidence>
<dbReference type="InterPro" id="IPR041447">
    <property type="entry name" value="Mannosidase_ig"/>
</dbReference>
<dbReference type="InterPro" id="IPR054593">
    <property type="entry name" value="Beta-mannosidase-like_N2"/>
</dbReference>
<dbReference type="PROSITE" id="PS51257">
    <property type="entry name" value="PROKAR_LIPOPROTEIN"/>
    <property type="match status" value="1"/>
</dbReference>
<proteinExistence type="inferred from homology"/>
<comment type="subunit">
    <text evidence="4">Homodimer.</text>
</comment>
<evidence type="ECO:0000256" key="5">
    <source>
        <dbReference type="ARBA" id="ARBA00012754"/>
    </source>
</evidence>
<dbReference type="SUPFAM" id="SSF49303">
    <property type="entry name" value="beta-Galactosidase/glucuronidase domain"/>
    <property type="match status" value="3"/>
</dbReference>
<dbReference type="Gene3D" id="2.60.40.10">
    <property type="entry name" value="Immunoglobulins"/>
    <property type="match status" value="3"/>
</dbReference>
<feature type="domain" description="Mannosidase Ig/CBM-like" evidence="15">
    <location>
        <begin position="689"/>
        <end position="777"/>
    </location>
</feature>
<comment type="subcellular location">
    <subcellularLocation>
        <location evidence="2">Secreted</location>
    </subcellularLocation>
</comment>
<comment type="pathway">
    <text evidence="3">Glycan metabolism; N-glycan degradation.</text>
</comment>
<keyword evidence="8" id="KW-0325">Glycoprotein</keyword>
<dbReference type="PANTHER" id="PTHR43730">
    <property type="entry name" value="BETA-MANNOSIDASE"/>
    <property type="match status" value="1"/>
</dbReference>
<keyword evidence="7 17" id="KW-0378">Hydrolase</keyword>
<dbReference type="Gene3D" id="3.20.20.80">
    <property type="entry name" value="Glycosidases"/>
    <property type="match status" value="1"/>
</dbReference>
<dbReference type="EC" id="3.2.1.25" evidence="5"/>
<evidence type="ECO:0000256" key="9">
    <source>
        <dbReference type="ARBA" id="ARBA00023295"/>
    </source>
</evidence>
<dbReference type="Pfam" id="PF22666">
    <property type="entry name" value="Glyco_hydro_2_N2"/>
    <property type="match status" value="1"/>
</dbReference>
<evidence type="ECO:0000313" key="18">
    <source>
        <dbReference type="Proteomes" id="UP000721861"/>
    </source>
</evidence>
<keyword evidence="6" id="KW-0964">Secreted</keyword>
<reference evidence="17 18" key="1">
    <citation type="journal article" date="2014" name="Int. J. Syst. Evol. Microbiol.">
        <title>Carboxylicivirga gen. nov. in the family Marinilabiliaceae with two novel species, Carboxylicivirga mesophila sp. nov. and Carboxylicivirga taeanensis sp. nov., and reclassification of Cytophaga fermentans as Saccharicrinis fermentans gen. nov., comb. nov.</title>
        <authorList>
            <person name="Yang S.H."/>
            <person name="Seo H.S."/>
            <person name="Woo J.H."/>
            <person name="Oh H.M."/>
            <person name="Jang H."/>
            <person name="Lee J.H."/>
            <person name="Kim S.J."/>
            <person name="Kwon K.K."/>
        </authorList>
    </citation>
    <scope>NUCLEOTIDE SEQUENCE [LARGE SCALE GENOMIC DNA]</scope>
    <source>
        <strain evidence="17 18">JCM 18290</strain>
    </source>
</reference>
<dbReference type="SUPFAM" id="SSF49785">
    <property type="entry name" value="Galactose-binding domain-like"/>
    <property type="match status" value="1"/>
</dbReference>
<dbReference type="Proteomes" id="UP000721861">
    <property type="component" value="Unassembled WGS sequence"/>
</dbReference>
<evidence type="ECO:0000256" key="8">
    <source>
        <dbReference type="ARBA" id="ARBA00023180"/>
    </source>
</evidence>
<dbReference type="InterPro" id="IPR013783">
    <property type="entry name" value="Ig-like_fold"/>
</dbReference>
<feature type="domain" description="Beta-mannosidase Ig-fold" evidence="14">
    <location>
        <begin position="780"/>
        <end position="858"/>
    </location>
</feature>
<dbReference type="EMBL" id="JAGUCN010000008">
    <property type="protein sequence ID" value="MBS2211475.1"/>
    <property type="molecule type" value="Genomic_DNA"/>
</dbReference>
<feature type="domain" description="Glycoside hydrolase family 2 immunoglobulin-like beta-sandwich" evidence="13">
    <location>
        <begin position="229"/>
        <end position="329"/>
    </location>
</feature>
<evidence type="ECO:0000256" key="10">
    <source>
        <dbReference type="ARBA" id="ARBA00038429"/>
    </source>
</evidence>
<evidence type="ECO:0000259" key="16">
    <source>
        <dbReference type="Pfam" id="PF22666"/>
    </source>
</evidence>
<dbReference type="InterPro" id="IPR017853">
    <property type="entry name" value="GH"/>
</dbReference>
<evidence type="ECO:0000256" key="2">
    <source>
        <dbReference type="ARBA" id="ARBA00004613"/>
    </source>
</evidence>
<name>A0ABS5K905_9BACT</name>
<gene>
    <name evidence="17" type="ORF">KEM09_08690</name>
</gene>
<accession>A0ABS5K905</accession>
<evidence type="ECO:0000313" key="17">
    <source>
        <dbReference type="EMBL" id="MBS2211475.1"/>
    </source>
</evidence>
<evidence type="ECO:0000256" key="7">
    <source>
        <dbReference type="ARBA" id="ARBA00022801"/>
    </source>
</evidence>
<comment type="similarity">
    <text evidence="10">Belongs to the glycosyl hydrolase 2 family. Beta-mannosidase B subfamily.</text>
</comment>
<dbReference type="Pfam" id="PF17753">
    <property type="entry name" value="Ig_mannosidase"/>
    <property type="match status" value="1"/>
</dbReference>
<feature type="domain" description="Beta-mannosidase-like galactose-binding" evidence="16">
    <location>
        <begin position="37"/>
        <end position="215"/>
    </location>
</feature>
<sequence length="859" mass="98885">MKLISNVLLLIILSGLVACSPQIKKQSATTIELSSGWQFSEADKNEWRTASVPGCVHTDLLNHELIEDPFYRLNEHDMQWIDKKDWEYKTSFTIDKTTYSKEQIALNFSGLDTYADVYLNDQLILKADNMFRGWEVNCKNILQEGENTLRVYFHSPIKIGVDIYDNYPYVVQSSANDLAKIGQVPGEKWVSPHVRKAPYQFGWDWGPRLVTSGIWEPVTLKAWDKAQLVTIHTQQKVLNDTEAQLTSSFEIEATADETAQLAINIDGQQLANKEVQLKKGTHTYLVDFVIENPQRWWSNGLGEAHLYQLKGELSTNAGTESFEHTLGLRTIELVREDDEVGRSFYFKVNGEPVFMKGANYIPNDVFLDRVSPEKYEHIIKSAADCHFNMLRVWGGGIYEKEIFYDLCDKYGILVWQDFMFACNMYPGHPEFLESVKHEADYNVRRLRNHPSIALWCGNNEILAAWFGWGWKEDNEKTQPEGAKAMWQAYKDIFLDVLPSAVNEFDPDRQYWASSPQAGDTIRTNKIDGDEHDWRIWFQDVPFITYHDGAARFVSEYGFQSFPELKTVKKYALPEDYDINSEVMKSHQRSFIGNGAIKRYMDNYYRNPKDFESFLYVGLLLQAEGIRTGIEGHRINMPTTMGSLYWQLNDVWPVASWSSIDYFGNWKALQYFTRKAFAPIMAVPDTKTDDLLIYAVSDKFEDTPGQLELEILDFDGQQLWSHSADVNIKANTSTIVFKEALTSLLKNINTSQVVLSTKLSVDNKLVYETTSYFKEAKDLQLPKPSISTKVEKVAKGYQITISTDKLAKNLYLSYDEAEGWFSDNYFDLLPGESKTIVFETKEDINDLQKQLLVRTLQDTY</sequence>
<evidence type="ECO:0000256" key="4">
    <source>
        <dbReference type="ARBA" id="ARBA00011738"/>
    </source>
</evidence>
<dbReference type="SUPFAM" id="SSF51445">
    <property type="entry name" value="(Trans)glycosidases"/>
    <property type="match status" value="1"/>
</dbReference>
<comment type="catalytic activity">
    <reaction evidence="1">
        <text>Hydrolysis of terminal, non-reducing beta-D-mannose residues in beta-D-mannosides.</text>
        <dbReference type="EC" id="3.2.1.25"/>
    </reaction>
</comment>
<evidence type="ECO:0000256" key="11">
    <source>
        <dbReference type="ARBA" id="ARBA00041069"/>
    </source>
</evidence>
<comment type="caution">
    <text evidence="17">The sequence shown here is derived from an EMBL/GenBank/DDBJ whole genome shotgun (WGS) entry which is preliminary data.</text>
</comment>
<dbReference type="GO" id="GO:0016787">
    <property type="term" value="F:hydrolase activity"/>
    <property type="evidence" value="ECO:0007669"/>
    <property type="project" value="UniProtKB-KW"/>
</dbReference>
<dbReference type="InterPro" id="IPR041625">
    <property type="entry name" value="Beta-mannosidase_Ig"/>
</dbReference>
<keyword evidence="18" id="KW-1185">Reference proteome</keyword>
<dbReference type="InterPro" id="IPR050887">
    <property type="entry name" value="Beta-mannosidase_GH2"/>
</dbReference>
<dbReference type="Pfam" id="PF00703">
    <property type="entry name" value="Glyco_hydro_2"/>
    <property type="match status" value="1"/>
</dbReference>
<dbReference type="RefSeq" id="WP_212227649.1">
    <property type="nucleotide sequence ID" value="NZ_JAGUCN010000008.1"/>
</dbReference>
<dbReference type="InterPro" id="IPR006102">
    <property type="entry name" value="Ig-like_GH2"/>
</dbReference>
<evidence type="ECO:0000259" key="15">
    <source>
        <dbReference type="Pfam" id="PF17786"/>
    </source>
</evidence>
<protein>
    <recommendedName>
        <fullName evidence="11">Beta-mannosidase B</fullName>
        <ecNumber evidence="5">3.2.1.25</ecNumber>
    </recommendedName>
    <alternativeName>
        <fullName evidence="12">Mannanase B</fullName>
    </alternativeName>
</protein>
<keyword evidence="9" id="KW-0326">Glycosidase</keyword>
<evidence type="ECO:0000256" key="6">
    <source>
        <dbReference type="ARBA" id="ARBA00022525"/>
    </source>
</evidence>
<dbReference type="Gene3D" id="2.60.120.260">
    <property type="entry name" value="Galactose-binding domain-like"/>
    <property type="match status" value="1"/>
</dbReference>
<dbReference type="InterPro" id="IPR036156">
    <property type="entry name" value="Beta-gal/glucu_dom_sf"/>
</dbReference>
<dbReference type="PANTHER" id="PTHR43730:SF1">
    <property type="entry name" value="BETA-MANNOSIDASE"/>
    <property type="match status" value="1"/>
</dbReference>
<evidence type="ECO:0000256" key="12">
    <source>
        <dbReference type="ARBA" id="ARBA00041614"/>
    </source>
</evidence>
<evidence type="ECO:0000259" key="13">
    <source>
        <dbReference type="Pfam" id="PF00703"/>
    </source>
</evidence>
<evidence type="ECO:0000259" key="14">
    <source>
        <dbReference type="Pfam" id="PF17753"/>
    </source>
</evidence>